<dbReference type="GO" id="GO:0046854">
    <property type="term" value="P:phosphatidylinositol phosphate biosynthetic process"/>
    <property type="evidence" value="ECO:0007669"/>
    <property type="project" value="TreeGrafter"/>
</dbReference>
<dbReference type="GO" id="GO:0000285">
    <property type="term" value="F:1-phosphatidylinositol-3-phosphate 5-kinase activity"/>
    <property type="evidence" value="ECO:0007669"/>
    <property type="project" value="TreeGrafter"/>
</dbReference>
<comment type="caution">
    <text evidence="1">The sequence shown here is derived from an EMBL/GenBank/DDBJ whole genome shotgun (WGS) entry which is preliminary data.</text>
</comment>
<evidence type="ECO:0000313" key="1">
    <source>
        <dbReference type="EMBL" id="KAF2323994.1"/>
    </source>
</evidence>
<dbReference type="PANTHER" id="PTHR45748">
    <property type="entry name" value="1-PHOSPHATIDYLINOSITOL 3-PHOSPHATE 5-KINASE-RELATED"/>
    <property type="match status" value="1"/>
</dbReference>
<proteinExistence type="predicted"/>
<reference evidence="1 2" key="1">
    <citation type="journal article" date="2020" name="Mol. Plant">
        <title>The Chromosome-Based Rubber Tree Genome Provides New Insights into Spurge Genome Evolution and Rubber Biosynthesis.</title>
        <authorList>
            <person name="Liu J."/>
            <person name="Shi C."/>
            <person name="Shi C.C."/>
            <person name="Li W."/>
            <person name="Zhang Q.J."/>
            <person name="Zhang Y."/>
            <person name="Li K."/>
            <person name="Lu H.F."/>
            <person name="Shi C."/>
            <person name="Zhu S.T."/>
            <person name="Xiao Z.Y."/>
            <person name="Nan H."/>
            <person name="Yue Y."/>
            <person name="Zhu X.G."/>
            <person name="Wu Y."/>
            <person name="Hong X.N."/>
            <person name="Fan G.Y."/>
            <person name="Tong Y."/>
            <person name="Zhang D."/>
            <person name="Mao C.L."/>
            <person name="Liu Y.L."/>
            <person name="Hao S.J."/>
            <person name="Liu W.Q."/>
            <person name="Lv M.Q."/>
            <person name="Zhang H.B."/>
            <person name="Liu Y."/>
            <person name="Hu-Tang G.R."/>
            <person name="Wang J.P."/>
            <person name="Wang J.H."/>
            <person name="Sun Y.H."/>
            <person name="Ni S.B."/>
            <person name="Chen W.B."/>
            <person name="Zhang X.C."/>
            <person name="Jiao Y.N."/>
            <person name="Eichler E.E."/>
            <person name="Li G.H."/>
            <person name="Liu X."/>
            <person name="Gao L.Z."/>
        </authorList>
    </citation>
    <scope>NUCLEOTIDE SEQUENCE [LARGE SCALE GENOMIC DNA]</scope>
    <source>
        <strain evidence="2">cv. GT1</strain>
        <tissue evidence="1">Leaf</tissue>
    </source>
</reference>
<keyword evidence="2" id="KW-1185">Reference proteome</keyword>
<protein>
    <submittedName>
        <fullName evidence="1">Uncharacterized protein</fullName>
    </submittedName>
</protein>
<organism evidence="1 2">
    <name type="scientific">Hevea brasiliensis</name>
    <name type="common">Para rubber tree</name>
    <name type="synonym">Siphonia brasiliensis</name>
    <dbReference type="NCBI Taxonomy" id="3981"/>
    <lineage>
        <taxon>Eukaryota</taxon>
        <taxon>Viridiplantae</taxon>
        <taxon>Streptophyta</taxon>
        <taxon>Embryophyta</taxon>
        <taxon>Tracheophyta</taxon>
        <taxon>Spermatophyta</taxon>
        <taxon>Magnoliopsida</taxon>
        <taxon>eudicotyledons</taxon>
        <taxon>Gunneridae</taxon>
        <taxon>Pentapetalae</taxon>
        <taxon>rosids</taxon>
        <taxon>fabids</taxon>
        <taxon>Malpighiales</taxon>
        <taxon>Euphorbiaceae</taxon>
        <taxon>Crotonoideae</taxon>
        <taxon>Micrandreae</taxon>
        <taxon>Hevea</taxon>
    </lineage>
</organism>
<gene>
    <name evidence="1" type="ORF">GH714_005903</name>
</gene>
<name>A0A6A6NFR5_HEVBR</name>
<dbReference type="AlphaFoldDB" id="A0A6A6NFR5"/>
<dbReference type="EMBL" id="JAAGAX010000001">
    <property type="protein sequence ID" value="KAF2323994.1"/>
    <property type="molecule type" value="Genomic_DNA"/>
</dbReference>
<dbReference type="Proteomes" id="UP000467840">
    <property type="component" value="Chromosome 5"/>
</dbReference>
<evidence type="ECO:0000313" key="2">
    <source>
        <dbReference type="Proteomes" id="UP000467840"/>
    </source>
</evidence>
<sequence length="148" mass="17092">MKSMNTSQPSDTHQSILVSFSSRCVVKGTVCERSRLLRIKFYGSFDKPLGRYLRDDLFDQVWEHGCILPLFPIDILNVHLPPAVLEFNVHIQQEWIRKEAAELLGNIEAFYAEISNALDSMEHRSKYFGSGLSDMNEIQNRIMELKQT</sequence>
<accession>A0A6A6NFR5</accession>
<dbReference type="PANTHER" id="PTHR45748:SF14">
    <property type="entry name" value="1-PHOSPHATIDYLINOSITOL-3-PHOSPHATE 5-KINASE FAB1C-RELATED"/>
    <property type="match status" value="1"/>
</dbReference>
<dbReference type="GO" id="GO:0010008">
    <property type="term" value="C:endosome membrane"/>
    <property type="evidence" value="ECO:0007669"/>
    <property type="project" value="TreeGrafter"/>
</dbReference>